<evidence type="ECO:0000256" key="6">
    <source>
        <dbReference type="HAMAP-Rule" id="MF_00529"/>
    </source>
</evidence>
<evidence type="ECO:0000256" key="4">
    <source>
        <dbReference type="ARBA" id="ARBA00016274"/>
    </source>
</evidence>
<dbReference type="AlphaFoldDB" id="A0A6G7VES3"/>
<evidence type="ECO:0000313" key="7">
    <source>
        <dbReference type="EMBL" id="QIK38539.1"/>
    </source>
</evidence>
<proteinExistence type="inferred from homology"/>
<gene>
    <name evidence="6" type="primary">nifW</name>
    <name evidence="7" type="ORF">GWK36_11720</name>
</gene>
<dbReference type="Pfam" id="PF03206">
    <property type="entry name" value="NifW"/>
    <property type="match status" value="1"/>
</dbReference>
<comment type="function">
    <text evidence="1 6">May protect the nitrogenase Fe-Mo protein from oxidative damage.</text>
</comment>
<dbReference type="RefSeq" id="WP_166271325.1">
    <property type="nucleotide sequence ID" value="NZ_CP048029.1"/>
</dbReference>
<evidence type="ECO:0000313" key="8">
    <source>
        <dbReference type="Proteomes" id="UP000502699"/>
    </source>
</evidence>
<sequence>MNAHTDDFVAELTGLESAEDFLDYFGIDYRPAIVEVNRLHILKRFHDYLEAHRQRSGEPGYAEYRALLVRAYEDFVHSDAYTEKVMRVHQKAAGIARVSIASLIRKGRQP</sequence>
<dbReference type="GO" id="GO:0009399">
    <property type="term" value="P:nitrogen fixation"/>
    <property type="evidence" value="ECO:0007669"/>
    <property type="project" value="UniProtKB-UniRule"/>
</dbReference>
<evidence type="ECO:0000256" key="1">
    <source>
        <dbReference type="ARBA" id="ARBA00002247"/>
    </source>
</evidence>
<comment type="similarity">
    <text evidence="2 6">Belongs to the NifW family.</text>
</comment>
<reference evidence="8" key="1">
    <citation type="submission" date="2020-01" db="EMBL/GenBank/DDBJ databases">
        <title>Caldichromatium gen. nov., sp. nov., a thermophilic purple sulfur bacterium member of the family Chromatiaceae isolated from Nakabusa hot spring, Japan.</title>
        <authorList>
            <person name="Saini M.K."/>
            <person name="Hanada S."/>
            <person name="Tank M."/>
        </authorList>
    </citation>
    <scope>NUCLEOTIDE SEQUENCE [LARGE SCALE GENOMIC DNA]</scope>
    <source>
        <strain evidence="8">No.7</strain>
    </source>
</reference>
<evidence type="ECO:0000256" key="5">
    <source>
        <dbReference type="ARBA" id="ARBA00023231"/>
    </source>
</evidence>
<keyword evidence="8" id="KW-1185">Reference proteome</keyword>
<evidence type="ECO:0000256" key="3">
    <source>
        <dbReference type="ARBA" id="ARBA00011284"/>
    </source>
</evidence>
<comment type="subunit">
    <text evidence="3 6">Homotrimer; associates with NifD.</text>
</comment>
<organism evidence="7 8">
    <name type="scientific">Caldichromatium japonicum</name>
    <dbReference type="NCBI Taxonomy" id="2699430"/>
    <lineage>
        <taxon>Bacteria</taxon>
        <taxon>Pseudomonadati</taxon>
        <taxon>Pseudomonadota</taxon>
        <taxon>Gammaproteobacteria</taxon>
        <taxon>Chromatiales</taxon>
        <taxon>Chromatiaceae</taxon>
        <taxon>Caldichromatium</taxon>
    </lineage>
</organism>
<name>A0A6G7VES3_9GAMM</name>
<evidence type="ECO:0000256" key="2">
    <source>
        <dbReference type="ARBA" id="ARBA00008351"/>
    </source>
</evidence>
<protein>
    <recommendedName>
        <fullName evidence="4 6">Nitrogenase-stabilizing/protective protein NifW</fullName>
    </recommendedName>
</protein>
<dbReference type="EMBL" id="CP048029">
    <property type="protein sequence ID" value="QIK38539.1"/>
    <property type="molecule type" value="Genomic_DNA"/>
</dbReference>
<keyword evidence="5 6" id="KW-0535">Nitrogen fixation</keyword>
<dbReference type="Proteomes" id="UP000502699">
    <property type="component" value="Chromosome"/>
</dbReference>
<dbReference type="HAMAP" id="MF_00529">
    <property type="entry name" value="NifW"/>
    <property type="match status" value="1"/>
</dbReference>
<dbReference type="InterPro" id="IPR004893">
    <property type="entry name" value="NifW"/>
</dbReference>
<dbReference type="KEGG" id="cjap:GWK36_11720"/>
<accession>A0A6G7VES3</accession>